<proteinExistence type="predicted"/>
<organism evidence="1 2">
    <name type="scientific">Petrolisthes manimaculis</name>
    <dbReference type="NCBI Taxonomy" id="1843537"/>
    <lineage>
        <taxon>Eukaryota</taxon>
        <taxon>Metazoa</taxon>
        <taxon>Ecdysozoa</taxon>
        <taxon>Arthropoda</taxon>
        <taxon>Crustacea</taxon>
        <taxon>Multicrustacea</taxon>
        <taxon>Malacostraca</taxon>
        <taxon>Eumalacostraca</taxon>
        <taxon>Eucarida</taxon>
        <taxon>Decapoda</taxon>
        <taxon>Pleocyemata</taxon>
        <taxon>Anomura</taxon>
        <taxon>Galatheoidea</taxon>
        <taxon>Porcellanidae</taxon>
        <taxon>Petrolisthes</taxon>
    </lineage>
</organism>
<keyword evidence="2" id="KW-1185">Reference proteome</keyword>
<dbReference type="AlphaFoldDB" id="A0AAE1NVM7"/>
<gene>
    <name evidence="1" type="ORF">Pmani_031447</name>
</gene>
<dbReference type="Proteomes" id="UP001292094">
    <property type="component" value="Unassembled WGS sequence"/>
</dbReference>
<reference evidence="1" key="1">
    <citation type="submission" date="2023-11" db="EMBL/GenBank/DDBJ databases">
        <title>Genome assemblies of two species of porcelain crab, Petrolisthes cinctipes and Petrolisthes manimaculis (Anomura: Porcellanidae).</title>
        <authorList>
            <person name="Angst P."/>
        </authorList>
    </citation>
    <scope>NUCLEOTIDE SEQUENCE</scope>
    <source>
        <strain evidence="1">PB745_02</strain>
        <tissue evidence="1">Gill</tissue>
    </source>
</reference>
<name>A0AAE1NVM7_9EUCA</name>
<accession>A0AAE1NVM7</accession>
<evidence type="ECO:0000313" key="1">
    <source>
        <dbReference type="EMBL" id="KAK4296032.1"/>
    </source>
</evidence>
<protein>
    <submittedName>
        <fullName evidence="1">Uncharacterized protein</fullName>
    </submittedName>
</protein>
<evidence type="ECO:0000313" key="2">
    <source>
        <dbReference type="Proteomes" id="UP001292094"/>
    </source>
</evidence>
<comment type="caution">
    <text evidence="1">The sequence shown here is derived from an EMBL/GenBank/DDBJ whole genome shotgun (WGS) entry which is preliminary data.</text>
</comment>
<dbReference type="EMBL" id="JAWZYT010003946">
    <property type="protein sequence ID" value="KAK4296032.1"/>
    <property type="molecule type" value="Genomic_DNA"/>
</dbReference>
<sequence>MALKEERARGRIPTRKTETFFHGYDREKTWCKSELNNVKRKHFSRLQHSYTTLRPDNKHPRRQDRAEYIQPASHPAIQPTLLRLSSLAITSITLHPIPAIASHPALPLTTPSHL</sequence>